<name>A0A520S6Z7_9GAMM</name>
<evidence type="ECO:0000256" key="1">
    <source>
        <dbReference type="ARBA" id="ARBA00005790"/>
    </source>
</evidence>
<evidence type="ECO:0000256" key="7">
    <source>
        <dbReference type="ARBA" id="ARBA00022840"/>
    </source>
</evidence>
<reference evidence="11 12" key="1">
    <citation type="submission" date="2019-02" db="EMBL/GenBank/DDBJ databases">
        <title>Prokaryotic population dynamics and viral predation in marine succession experiment using metagenomics: the confinement effect.</title>
        <authorList>
            <person name="Haro-Moreno J.M."/>
            <person name="Rodriguez-Valera F."/>
            <person name="Lopez-Perez M."/>
        </authorList>
    </citation>
    <scope>NUCLEOTIDE SEQUENCE [LARGE SCALE GENOMIC DNA]</scope>
    <source>
        <strain evidence="11">MED-G158</strain>
    </source>
</reference>
<dbReference type="InterPro" id="IPR008144">
    <property type="entry name" value="Guanylate_kin-like_dom"/>
</dbReference>
<evidence type="ECO:0000256" key="4">
    <source>
        <dbReference type="ARBA" id="ARBA00022679"/>
    </source>
</evidence>
<dbReference type="InterPro" id="IPR017665">
    <property type="entry name" value="Guanylate_kinase"/>
</dbReference>
<dbReference type="HAMAP" id="MF_00328">
    <property type="entry name" value="Guanylate_kinase"/>
    <property type="match status" value="1"/>
</dbReference>
<keyword evidence="4 9" id="KW-0808">Transferase</keyword>
<feature type="binding site" evidence="9">
    <location>
        <begin position="11"/>
        <end position="18"/>
    </location>
    <ligand>
        <name>ATP</name>
        <dbReference type="ChEBI" id="CHEBI:30616"/>
    </ligand>
</feature>
<dbReference type="FunFam" id="3.30.63.10:FF:000002">
    <property type="entry name" value="Guanylate kinase 1"/>
    <property type="match status" value="1"/>
</dbReference>
<proteinExistence type="inferred from homology"/>
<evidence type="ECO:0000256" key="6">
    <source>
        <dbReference type="ARBA" id="ARBA00022777"/>
    </source>
</evidence>
<dbReference type="InterPro" id="IPR008145">
    <property type="entry name" value="GK/Ca_channel_bsu"/>
</dbReference>
<evidence type="ECO:0000256" key="3">
    <source>
        <dbReference type="ARBA" id="ARBA00016296"/>
    </source>
</evidence>
<sequence length="205" mass="23037">MAKGKLIIVSAPSGAGKTSLVAALVTDDDSLRVSVSHTTRPKRPKEEDGVNYHFTDEQTFLNMLQDGDFLESAEVYGHHYGTSQKWVNEQLEKGQDVVLEIDWQGAAQVRNLYPESCYIFILPPSLETLTERLRHRAQDDEAIIAKRMEEARTVLQHVCEADYMVVNDEFDTALADIRAILRAQGLTVTAQQFNLAELLTSLTRD</sequence>
<evidence type="ECO:0000256" key="5">
    <source>
        <dbReference type="ARBA" id="ARBA00022741"/>
    </source>
</evidence>
<keyword evidence="5 9" id="KW-0547">Nucleotide-binding</keyword>
<comment type="catalytic activity">
    <reaction evidence="9">
        <text>GMP + ATP = GDP + ADP</text>
        <dbReference type="Rhea" id="RHEA:20780"/>
        <dbReference type="ChEBI" id="CHEBI:30616"/>
        <dbReference type="ChEBI" id="CHEBI:58115"/>
        <dbReference type="ChEBI" id="CHEBI:58189"/>
        <dbReference type="ChEBI" id="CHEBI:456216"/>
        <dbReference type="EC" id="2.7.4.8"/>
    </reaction>
</comment>
<comment type="caution">
    <text evidence="11">The sequence shown here is derived from an EMBL/GenBank/DDBJ whole genome shotgun (WGS) entry which is preliminary data.</text>
</comment>
<feature type="domain" description="Guanylate kinase-like" evidence="10">
    <location>
        <begin position="4"/>
        <end position="182"/>
    </location>
</feature>
<dbReference type="PROSITE" id="PS50052">
    <property type="entry name" value="GUANYLATE_KINASE_2"/>
    <property type="match status" value="1"/>
</dbReference>
<dbReference type="Proteomes" id="UP000320404">
    <property type="component" value="Unassembled WGS sequence"/>
</dbReference>
<accession>A0A520S6Z7</accession>
<dbReference type="PANTHER" id="PTHR23117:SF13">
    <property type="entry name" value="GUANYLATE KINASE"/>
    <property type="match status" value="1"/>
</dbReference>
<organism evidence="11 12">
    <name type="scientific">OM182 bacterium</name>
    <dbReference type="NCBI Taxonomy" id="2510334"/>
    <lineage>
        <taxon>Bacteria</taxon>
        <taxon>Pseudomonadati</taxon>
        <taxon>Pseudomonadota</taxon>
        <taxon>Gammaproteobacteria</taxon>
        <taxon>OMG group</taxon>
        <taxon>OM182 clade</taxon>
    </lineage>
</organism>
<dbReference type="CDD" id="cd00071">
    <property type="entry name" value="GMPK"/>
    <property type="match status" value="1"/>
</dbReference>
<evidence type="ECO:0000313" key="11">
    <source>
        <dbReference type="EMBL" id="RZO78255.1"/>
    </source>
</evidence>
<dbReference type="GO" id="GO:0004385">
    <property type="term" value="F:GMP kinase activity"/>
    <property type="evidence" value="ECO:0007669"/>
    <property type="project" value="UniProtKB-UniRule"/>
</dbReference>
<evidence type="ECO:0000256" key="8">
    <source>
        <dbReference type="ARBA" id="ARBA00030128"/>
    </source>
</evidence>
<comment type="similarity">
    <text evidence="1 9">Belongs to the guanylate kinase family.</text>
</comment>
<keyword evidence="7 9" id="KW-0067">ATP-binding</keyword>
<dbReference type="EMBL" id="SHAH01000002">
    <property type="protein sequence ID" value="RZO78255.1"/>
    <property type="molecule type" value="Genomic_DNA"/>
</dbReference>
<comment type="function">
    <text evidence="9">Essential for recycling GMP and indirectly, cGMP.</text>
</comment>
<dbReference type="Gene3D" id="3.40.50.300">
    <property type="entry name" value="P-loop containing nucleotide triphosphate hydrolases"/>
    <property type="match status" value="1"/>
</dbReference>
<dbReference type="Pfam" id="PF00625">
    <property type="entry name" value="Guanylate_kin"/>
    <property type="match status" value="1"/>
</dbReference>
<keyword evidence="9" id="KW-0963">Cytoplasm</keyword>
<gene>
    <name evidence="9" type="primary">gmk</name>
    <name evidence="11" type="ORF">EVA69_00390</name>
</gene>
<dbReference type="GO" id="GO:0005524">
    <property type="term" value="F:ATP binding"/>
    <property type="evidence" value="ECO:0007669"/>
    <property type="project" value="UniProtKB-UniRule"/>
</dbReference>
<dbReference type="GO" id="GO:0005829">
    <property type="term" value="C:cytosol"/>
    <property type="evidence" value="ECO:0007669"/>
    <property type="project" value="TreeGrafter"/>
</dbReference>
<dbReference type="InterPro" id="IPR020590">
    <property type="entry name" value="Guanylate_kinase_CS"/>
</dbReference>
<protein>
    <recommendedName>
        <fullName evidence="3 9">Guanylate kinase</fullName>
        <ecNumber evidence="2 9">2.7.4.8</ecNumber>
    </recommendedName>
    <alternativeName>
        <fullName evidence="8 9">GMP kinase</fullName>
    </alternativeName>
</protein>
<evidence type="ECO:0000313" key="12">
    <source>
        <dbReference type="Proteomes" id="UP000320404"/>
    </source>
</evidence>
<evidence type="ECO:0000259" key="10">
    <source>
        <dbReference type="PROSITE" id="PS50052"/>
    </source>
</evidence>
<dbReference type="PANTHER" id="PTHR23117">
    <property type="entry name" value="GUANYLATE KINASE-RELATED"/>
    <property type="match status" value="1"/>
</dbReference>
<dbReference type="InterPro" id="IPR027417">
    <property type="entry name" value="P-loop_NTPase"/>
</dbReference>
<dbReference type="AlphaFoldDB" id="A0A520S6Z7"/>
<dbReference type="PROSITE" id="PS00856">
    <property type="entry name" value="GUANYLATE_KINASE_1"/>
    <property type="match status" value="1"/>
</dbReference>
<evidence type="ECO:0000256" key="9">
    <source>
        <dbReference type="HAMAP-Rule" id="MF_00328"/>
    </source>
</evidence>
<dbReference type="SUPFAM" id="SSF52540">
    <property type="entry name" value="P-loop containing nucleoside triphosphate hydrolases"/>
    <property type="match status" value="1"/>
</dbReference>
<comment type="subcellular location">
    <subcellularLocation>
        <location evidence="9">Cytoplasm</location>
    </subcellularLocation>
</comment>
<dbReference type="EC" id="2.7.4.8" evidence="2 9"/>
<dbReference type="Gene3D" id="3.30.63.10">
    <property type="entry name" value="Guanylate Kinase phosphate binding domain"/>
    <property type="match status" value="1"/>
</dbReference>
<dbReference type="SMART" id="SM00072">
    <property type="entry name" value="GuKc"/>
    <property type="match status" value="1"/>
</dbReference>
<evidence type="ECO:0000256" key="2">
    <source>
        <dbReference type="ARBA" id="ARBA00012961"/>
    </source>
</evidence>
<keyword evidence="6 9" id="KW-0418">Kinase</keyword>
<dbReference type="NCBIfam" id="TIGR03263">
    <property type="entry name" value="guanyl_kin"/>
    <property type="match status" value="1"/>
</dbReference>